<dbReference type="Proteomes" id="UP000887574">
    <property type="component" value="Unplaced"/>
</dbReference>
<protein>
    <submittedName>
        <fullName evidence="2">Uncharacterized protein</fullName>
    </submittedName>
</protein>
<dbReference type="Pfam" id="PF13419">
    <property type="entry name" value="HAD_2"/>
    <property type="match status" value="1"/>
</dbReference>
<reference evidence="2" key="1">
    <citation type="submission" date="2022-11" db="UniProtKB">
        <authorList>
            <consortium name="WormBaseParasite"/>
        </authorList>
    </citation>
    <scope>IDENTIFICATION</scope>
</reference>
<dbReference type="InterPro" id="IPR023214">
    <property type="entry name" value="HAD_sf"/>
</dbReference>
<dbReference type="GO" id="GO:0016791">
    <property type="term" value="F:phosphatase activity"/>
    <property type="evidence" value="ECO:0007669"/>
    <property type="project" value="TreeGrafter"/>
</dbReference>
<dbReference type="Gene3D" id="1.10.150.240">
    <property type="entry name" value="Putative phosphatase, domain 2"/>
    <property type="match status" value="1"/>
</dbReference>
<evidence type="ECO:0000313" key="2">
    <source>
        <dbReference type="WBParaSite" id="jg21078"/>
    </source>
</evidence>
<dbReference type="InterPro" id="IPR036412">
    <property type="entry name" value="HAD-like_sf"/>
</dbReference>
<name>A0A915DKP9_9BILA</name>
<proteinExistence type="predicted"/>
<evidence type="ECO:0000313" key="1">
    <source>
        <dbReference type="Proteomes" id="UP000887574"/>
    </source>
</evidence>
<dbReference type="SUPFAM" id="SSF56784">
    <property type="entry name" value="HAD-like"/>
    <property type="match status" value="1"/>
</dbReference>
<dbReference type="InterPro" id="IPR041492">
    <property type="entry name" value="HAD_2"/>
</dbReference>
<dbReference type="InterPro" id="IPR023198">
    <property type="entry name" value="PGP-like_dom2"/>
</dbReference>
<dbReference type="SFLD" id="SFLDG01129">
    <property type="entry name" value="C1.5:_HAD__Beta-PGM__Phosphata"/>
    <property type="match status" value="1"/>
</dbReference>
<dbReference type="PANTHER" id="PTHR18901">
    <property type="entry name" value="2-DEOXYGLUCOSE-6-PHOSPHATE PHOSPHATASE 2"/>
    <property type="match status" value="1"/>
</dbReference>
<sequence length="287" mass="32156">MLFLKDICRGLSSHSVQKSASLLIQQGSKNLSRSAFSTSYANRSSSKITHVIFDFDGVLLDTETVFYETNARCLKHFGSAYNKDLKQGQMGRKMEEGVNWLLQQTGLSKQGVSAEEYIVLYKKILDEMFSEKPREMPGAKRLVDHLLAHNIPVAICTGSASDEFKLKTQMCQHLIKDIPLIVLAGDDPEVKRGKPSPDPYNVTMKRFSPPPANPKQVLVFEDSVNGALSGIAANTTTVMIPQEEFKPENWPKICKELEPKLGECLTHCWNSTQRNLTCQHSDNYTKS</sequence>
<dbReference type="Gene3D" id="3.40.50.1000">
    <property type="entry name" value="HAD superfamily/HAD-like"/>
    <property type="match status" value="1"/>
</dbReference>
<accession>A0A915DKP9</accession>
<dbReference type="PANTHER" id="PTHR18901:SF38">
    <property type="entry name" value="PSEUDOURIDINE-5'-PHOSPHATASE"/>
    <property type="match status" value="1"/>
</dbReference>
<organism evidence="1 2">
    <name type="scientific">Ditylenchus dipsaci</name>
    <dbReference type="NCBI Taxonomy" id="166011"/>
    <lineage>
        <taxon>Eukaryota</taxon>
        <taxon>Metazoa</taxon>
        <taxon>Ecdysozoa</taxon>
        <taxon>Nematoda</taxon>
        <taxon>Chromadorea</taxon>
        <taxon>Rhabditida</taxon>
        <taxon>Tylenchina</taxon>
        <taxon>Tylenchomorpha</taxon>
        <taxon>Sphaerularioidea</taxon>
        <taxon>Anguinidae</taxon>
        <taxon>Anguininae</taxon>
        <taxon>Ditylenchus</taxon>
    </lineage>
</organism>
<dbReference type="SFLD" id="SFLDS00003">
    <property type="entry name" value="Haloacid_Dehalogenase"/>
    <property type="match status" value="1"/>
</dbReference>
<dbReference type="WBParaSite" id="jg21078">
    <property type="protein sequence ID" value="jg21078"/>
    <property type="gene ID" value="jg21078"/>
</dbReference>
<dbReference type="AlphaFoldDB" id="A0A915DKP9"/>
<keyword evidence="1" id="KW-1185">Reference proteome</keyword>